<accession>A0A8H3EKU4</accession>
<keyword evidence="3" id="KW-1185">Reference proteome</keyword>
<feature type="compositionally biased region" description="Basic and acidic residues" evidence="1">
    <location>
        <begin position="1"/>
        <end position="11"/>
    </location>
</feature>
<dbReference type="OrthoDB" id="5327145at2759"/>
<feature type="region of interest" description="Disordered" evidence="1">
    <location>
        <begin position="312"/>
        <end position="353"/>
    </location>
</feature>
<dbReference type="AlphaFoldDB" id="A0A8H3EKU4"/>
<name>A0A8H3EKU4_9LECA</name>
<sequence length="463" mass="50632">MLAARDQENLVHGHQTAAASKPLNQGARQLAPKTPGKAPKTPFKLPLNDENHAGGLGGGKGGLKTHGNGNENMILGAKKGCLGDKNAFVTPMAARERAPLRMKTTNAKAKAFQTPAPPPAENDLVKTNQKSVSARKAKPRISHAEMTKLEVLGDKDVLEEREIEYMPPRAKDLPDYPDDHVELNLSMFEGENMMRGAWSHFMTREGPDGLSHVEREEQRLQRIYDIADRKMEALMQRDMDSTPIPCIHYPECPTEICKDTAEARKAAEEQYKKTIATIEAETAPAKMKSLPSKGPSTLKSKVAAAALSLPKQSGPAFKSTSKPSIPPAKPRLTTSLASRPQKTVAPTNPSPMRHNAAVAASKTTMGYSKGRATSATLRKSVLQNKDVRTGSNEIPDTSLAPAEYIRRYGVPRVGSEMWIRCRAVGCFDEDEGPTLEEIFAGDRPHGLDTLLREEAEQEFQLTF</sequence>
<feature type="region of interest" description="Disordered" evidence="1">
    <location>
        <begin position="111"/>
        <end position="139"/>
    </location>
</feature>
<proteinExistence type="predicted"/>
<feature type="compositionally biased region" description="Gly residues" evidence="1">
    <location>
        <begin position="54"/>
        <end position="64"/>
    </location>
</feature>
<evidence type="ECO:0000313" key="2">
    <source>
        <dbReference type="EMBL" id="CAF9908551.1"/>
    </source>
</evidence>
<dbReference type="Proteomes" id="UP000664203">
    <property type="component" value="Unassembled WGS sequence"/>
</dbReference>
<evidence type="ECO:0000256" key="1">
    <source>
        <dbReference type="SAM" id="MobiDB-lite"/>
    </source>
</evidence>
<comment type="caution">
    <text evidence="2">The sequence shown here is derived from an EMBL/GenBank/DDBJ whole genome shotgun (WGS) entry which is preliminary data.</text>
</comment>
<feature type="compositionally biased region" description="Polar residues" evidence="1">
    <location>
        <begin position="332"/>
        <end position="347"/>
    </location>
</feature>
<evidence type="ECO:0000313" key="3">
    <source>
        <dbReference type="Proteomes" id="UP000664203"/>
    </source>
</evidence>
<dbReference type="EMBL" id="CAJPDR010000029">
    <property type="protein sequence ID" value="CAF9908551.1"/>
    <property type="molecule type" value="Genomic_DNA"/>
</dbReference>
<reference evidence="2" key="1">
    <citation type="submission" date="2021-03" db="EMBL/GenBank/DDBJ databases">
        <authorList>
            <person name="Tagirdzhanova G."/>
        </authorList>
    </citation>
    <scope>NUCLEOTIDE SEQUENCE</scope>
</reference>
<feature type="region of interest" description="Disordered" evidence="1">
    <location>
        <begin position="1"/>
        <end position="64"/>
    </location>
</feature>
<protein>
    <submittedName>
        <fullName evidence="2">Uncharacterized protein</fullName>
    </submittedName>
</protein>
<gene>
    <name evidence="2" type="ORF">ALECFALPRED_004672</name>
</gene>
<feature type="compositionally biased region" description="Low complexity" evidence="1">
    <location>
        <begin position="31"/>
        <end position="44"/>
    </location>
</feature>
<organism evidence="2 3">
    <name type="scientific">Alectoria fallacina</name>
    <dbReference type="NCBI Taxonomy" id="1903189"/>
    <lineage>
        <taxon>Eukaryota</taxon>
        <taxon>Fungi</taxon>
        <taxon>Dikarya</taxon>
        <taxon>Ascomycota</taxon>
        <taxon>Pezizomycotina</taxon>
        <taxon>Lecanoromycetes</taxon>
        <taxon>OSLEUM clade</taxon>
        <taxon>Lecanoromycetidae</taxon>
        <taxon>Lecanorales</taxon>
        <taxon>Lecanorineae</taxon>
        <taxon>Parmeliaceae</taxon>
        <taxon>Alectoria</taxon>
    </lineage>
</organism>